<protein>
    <submittedName>
        <fullName evidence="3">Uncharacterized protein</fullName>
    </submittedName>
</protein>
<evidence type="ECO:0000256" key="1">
    <source>
        <dbReference type="SAM" id="Coils"/>
    </source>
</evidence>
<evidence type="ECO:0000313" key="3">
    <source>
        <dbReference type="EMBL" id="SNX87763.1"/>
    </source>
</evidence>
<dbReference type="EMBL" id="OAPG01000021">
    <property type="protein sequence ID" value="SNX87763.1"/>
    <property type="molecule type" value="Genomic_DNA"/>
</dbReference>
<evidence type="ECO:0000313" key="4">
    <source>
        <dbReference type="Proteomes" id="UP001294444"/>
    </source>
</evidence>
<organism evidence="3 4">
    <name type="scientific">Melanopsichium pennsylvanicum</name>
    <dbReference type="NCBI Taxonomy" id="63383"/>
    <lineage>
        <taxon>Eukaryota</taxon>
        <taxon>Fungi</taxon>
        <taxon>Dikarya</taxon>
        <taxon>Basidiomycota</taxon>
        <taxon>Ustilaginomycotina</taxon>
        <taxon>Ustilaginomycetes</taxon>
        <taxon>Ustilaginales</taxon>
        <taxon>Ustilaginaceae</taxon>
        <taxon>Melanopsichium</taxon>
    </lineage>
</organism>
<name>A0AAJ5C8N6_9BASI</name>
<keyword evidence="1" id="KW-0175">Coiled coil</keyword>
<accession>A0AAJ5C8N6</accession>
<gene>
    <name evidence="3" type="ORF">MEPE_06474</name>
</gene>
<comment type="caution">
    <text evidence="3">The sequence shown here is derived from an EMBL/GenBank/DDBJ whole genome shotgun (WGS) entry which is preliminary data.</text>
</comment>
<proteinExistence type="predicted"/>
<feature type="region of interest" description="Disordered" evidence="2">
    <location>
        <begin position="176"/>
        <end position="200"/>
    </location>
</feature>
<dbReference type="Proteomes" id="UP001294444">
    <property type="component" value="Unassembled WGS sequence"/>
</dbReference>
<dbReference type="AlphaFoldDB" id="A0AAJ5C8N6"/>
<feature type="coiled-coil region" evidence="1">
    <location>
        <begin position="127"/>
        <end position="154"/>
    </location>
</feature>
<sequence length="209" mass="23634">MRSHTFPKENGIRVVGSVRSQFSSLSDALETGMIPHSPGCVECTRKQMHCTYGAGTRHNGKSRDATTGKCDYCIFTTRKCIGKGYGGKDKHMVGAHLELLQILDKMMGQVNTCIRAWSEDKSRTVNRQVLIKKVDELQDKLSMLSKQLNETQKVKGDKVKYNPPHSSHCERLNSRRFPLDHREKQGDIDERKPTKKPRSDTCEIICGNV</sequence>
<keyword evidence="4" id="KW-1185">Reference proteome</keyword>
<evidence type="ECO:0000256" key="2">
    <source>
        <dbReference type="SAM" id="MobiDB-lite"/>
    </source>
</evidence>
<reference evidence="3" key="1">
    <citation type="submission" date="2023-10" db="EMBL/GenBank/DDBJ databases">
        <authorList>
            <person name="Guldener U."/>
        </authorList>
    </citation>
    <scope>NUCLEOTIDE SEQUENCE</scope>
    <source>
        <strain evidence="3">Mp4</strain>
    </source>
</reference>